<dbReference type="InterPro" id="IPR008271">
    <property type="entry name" value="Ser/Thr_kinase_AS"/>
</dbReference>
<evidence type="ECO:0000256" key="3">
    <source>
        <dbReference type="ARBA" id="ARBA00022527"/>
    </source>
</evidence>
<dbReference type="GO" id="GO:0016020">
    <property type="term" value="C:membrane"/>
    <property type="evidence" value="ECO:0007669"/>
    <property type="project" value="UniProtKB-SubCell"/>
</dbReference>
<evidence type="ECO:0000256" key="12">
    <source>
        <dbReference type="ARBA" id="ARBA00023136"/>
    </source>
</evidence>
<organism evidence="24 25">
    <name type="scientific">Coptis chinensis</name>
    <dbReference type="NCBI Taxonomy" id="261450"/>
    <lineage>
        <taxon>Eukaryota</taxon>
        <taxon>Viridiplantae</taxon>
        <taxon>Streptophyta</taxon>
        <taxon>Embryophyta</taxon>
        <taxon>Tracheophyta</taxon>
        <taxon>Spermatophyta</taxon>
        <taxon>Magnoliopsida</taxon>
        <taxon>Ranunculales</taxon>
        <taxon>Ranunculaceae</taxon>
        <taxon>Coptidoideae</taxon>
        <taxon>Coptis</taxon>
    </lineage>
</organism>
<keyword evidence="7 21" id="KW-0732">Signal</keyword>
<dbReference type="SUPFAM" id="SSF51110">
    <property type="entry name" value="alpha-D-mannose-specific plant lectins"/>
    <property type="match status" value="1"/>
</dbReference>
<dbReference type="FunFam" id="2.90.10.30:FF:000001">
    <property type="entry name" value="Serine/threonine-protein kinase"/>
    <property type="match status" value="1"/>
</dbReference>
<dbReference type="PROSITE" id="PS50011">
    <property type="entry name" value="PROTEIN_KINASE_DOM"/>
    <property type="match status" value="1"/>
</dbReference>
<dbReference type="PROSITE" id="PS50927">
    <property type="entry name" value="BULB_LECTIN"/>
    <property type="match status" value="1"/>
</dbReference>
<name>A0A835H8G6_9MAGN</name>
<evidence type="ECO:0000256" key="4">
    <source>
        <dbReference type="ARBA" id="ARBA00022536"/>
    </source>
</evidence>
<evidence type="ECO:0000256" key="11">
    <source>
        <dbReference type="ARBA" id="ARBA00022989"/>
    </source>
</evidence>
<comment type="subcellular location">
    <subcellularLocation>
        <location evidence="1">Membrane</location>
        <topology evidence="1">Single-pass type I membrane protein</topology>
    </subcellularLocation>
</comment>
<dbReference type="FunFam" id="2.90.10.10:FF:000013">
    <property type="entry name" value="G-type lectin S-receptor-like serine/threonine-protein kinase LECRK1"/>
    <property type="match status" value="1"/>
</dbReference>
<evidence type="ECO:0000256" key="10">
    <source>
        <dbReference type="ARBA" id="ARBA00022840"/>
    </source>
</evidence>
<dbReference type="FunFam" id="1.10.510.10:FF:001023">
    <property type="entry name" value="Os07g0541700 protein"/>
    <property type="match status" value="1"/>
</dbReference>
<dbReference type="PANTHER" id="PTHR47976:SF108">
    <property type="entry name" value="G-TYPE LECTIN S-RECEPTOR-LIKE SERINE_THREONINE-PROTEIN KINASE LECRK1"/>
    <property type="match status" value="1"/>
</dbReference>
<dbReference type="Gene3D" id="2.90.10.30">
    <property type="match status" value="1"/>
</dbReference>
<keyword evidence="9" id="KW-0418">Kinase</keyword>
<evidence type="ECO:0000259" key="23">
    <source>
        <dbReference type="PROSITE" id="PS50927"/>
    </source>
</evidence>
<dbReference type="InterPro" id="IPR000719">
    <property type="entry name" value="Prot_kinase_dom"/>
</dbReference>
<dbReference type="Proteomes" id="UP000631114">
    <property type="component" value="Unassembled WGS sequence"/>
</dbReference>
<gene>
    <name evidence="24" type="ORF">IFM89_026187</name>
</gene>
<feature type="domain" description="Protein kinase" evidence="22">
    <location>
        <begin position="510"/>
        <end position="791"/>
    </location>
</feature>
<evidence type="ECO:0000256" key="13">
    <source>
        <dbReference type="ARBA" id="ARBA00023157"/>
    </source>
</evidence>
<evidence type="ECO:0000256" key="19">
    <source>
        <dbReference type="SAM" id="MobiDB-lite"/>
    </source>
</evidence>
<comment type="catalytic activity">
    <reaction evidence="17">
        <text>L-seryl-[protein] + ATP = O-phospho-L-seryl-[protein] + ADP + H(+)</text>
        <dbReference type="Rhea" id="RHEA:17989"/>
        <dbReference type="Rhea" id="RHEA-COMP:9863"/>
        <dbReference type="Rhea" id="RHEA-COMP:11604"/>
        <dbReference type="ChEBI" id="CHEBI:15378"/>
        <dbReference type="ChEBI" id="CHEBI:29999"/>
        <dbReference type="ChEBI" id="CHEBI:30616"/>
        <dbReference type="ChEBI" id="CHEBI:83421"/>
        <dbReference type="ChEBI" id="CHEBI:456216"/>
        <dbReference type="EC" id="2.7.11.1"/>
    </reaction>
</comment>
<keyword evidence="14" id="KW-0675">Receptor</keyword>
<evidence type="ECO:0000256" key="1">
    <source>
        <dbReference type="ARBA" id="ARBA00004479"/>
    </source>
</evidence>
<keyword evidence="6 20" id="KW-0812">Transmembrane</keyword>
<feature type="signal peptide" evidence="21">
    <location>
        <begin position="1"/>
        <end position="23"/>
    </location>
</feature>
<evidence type="ECO:0000313" key="24">
    <source>
        <dbReference type="EMBL" id="KAF9593944.1"/>
    </source>
</evidence>
<comment type="catalytic activity">
    <reaction evidence="16">
        <text>L-threonyl-[protein] + ATP = O-phospho-L-threonyl-[protein] + ADP + H(+)</text>
        <dbReference type="Rhea" id="RHEA:46608"/>
        <dbReference type="Rhea" id="RHEA-COMP:11060"/>
        <dbReference type="Rhea" id="RHEA-COMP:11605"/>
        <dbReference type="ChEBI" id="CHEBI:15378"/>
        <dbReference type="ChEBI" id="CHEBI:30013"/>
        <dbReference type="ChEBI" id="CHEBI:30616"/>
        <dbReference type="ChEBI" id="CHEBI:61977"/>
        <dbReference type="ChEBI" id="CHEBI:456216"/>
        <dbReference type="EC" id="2.7.11.1"/>
    </reaction>
</comment>
<dbReference type="GO" id="GO:0005524">
    <property type="term" value="F:ATP binding"/>
    <property type="evidence" value="ECO:0007669"/>
    <property type="project" value="UniProtKB-UniRule"/>
</dbReference>
<dbReference type="CDD" id="cd01098">
    <property type="entry name" value="PAN_AP_plant"/>
    <property type="match status" value="1"/>
</dbReference>
<dbReference type="Pfam" id="PF01453">
    <property type="entry name" value="B_lectin"/>
    <property type="match status" value="1"/>
</dbReference>
<dbReference type="EC" id="2.7.11.1" evidence="2"/>
<keyword evidence="11 20" id="KW-1133">Transmembrane helix</keyword>
<evidence type="ECO:0000256" key="21">
    <source>
        <dbReference type="SAM" id="SignalP"/>
    </source>
</evidence>
<dbReference type="EMBL" id="JADFTS010000008">
    <property type="protein sequence ID" value="KAF9593944.1"/>
    <property type="molecule type" value="Genomic_DNA"/>
</dbReference>
<sequence length="1109" mass="124034">MASLLHSIFFLIILLHLALLTSAQSPYKNITLGSSLSNLDDNPHWTSQSGEFAFGFHPQQGQFLLAIWYAKIPVPVKTIVWTANEGKPVERGAKIQLTSNGVLLLSTQNGTEIWKPQLTDNSQVASAAILNTGNLVLTTTDSTVVWASFDNPTDTLLPTQTLEPGYKLSSRLTEKNYTLGRFGFNLQGNRNLVMYTIALPTEGRNGAYWESNTVNTGQRLVFNQSGHIYLTLRNGSIINLSSEIPDSTRDYYQRATLDFDGVLRQYTYPRTSPSNGRWPESWSSSWSLPENICAANFGEYGSGLCGFNSYCRINQAQRPECECPPGYNYLDPQNTFAGCKQNFVSQSCEKNDLRITHGFEMRSVPSTDWPFADYEWFKSVNENWCGETCLNDCFCAVAIFREGSCWLKKFPLSRGYMNYGSNGKALIKVGNFSTQQVPSVVLDGKNEKENKWFQPVITVLGGCALLTLLFLLLGFYRARPKKQNIRLQDPCTLGVNLLSFTYKELEEATNGYNEELGKGAFSTVYKGELKSGSRNFVAVKRLENVVERNDKEFKSEVSAIGKTNHKNLVQLLGFCDEEAHRILVYEFMKNGSLESFLFGSSRLGWFQRTQIALGIARGLEYLHEACVTQIIHCDIKPQNILLDDSYAARISDFGLAKLLKSNQTRTNTGIRGTRGYVAPEWFMTIPITAKKELHLLVLNDEEAKYDGKSLERLVMVALWCIQEDPSLRPSMKKTYLKDGRKGRTSTPLYLNKEGTREYDLSHGMPPLLQPTLTVTELSQGVSAQIRSHTLGSGTYLTKADFTPGSCRKASLLHSGEPRGQRLNHPYFLPKPRLQKVRKPFVRPSNLRGLNMEGSFTRATQELLGHARRILERNQASKFSHKPSAGEAATTSVKATAATIEPASDRLSANRSEQLDQPDEESERMTILIKDASQWSARPTGLSRRIAQRQPALNRSSKLYGSSSGRYGHPSTYTLGDEHTDKHFRSAHPSSSSPPHGPRPEIQNLALYQVYLWTREEAELSTARTTIPFPPSYMDHQNFENLTGVNYASGASGILAETGTNLGERISLDQQISLFLKTVEEVLQPKLGSKKDLNSYLSKSIFMVSTGTND</sequence>
<dbReference type="Pfam" id="PF00069">
    <property type="entry name" value="Pkinase"/>
    <property type="match status" value="1"/>
</dbReference>
<dbReference type="Gene3D" id="1.10.510.10">
    <property type="entry name" value="Transferase(Phosphotransferase) domain 1"/>
    <property type="match status" value="1"/>
</dbReference>
<evidence type="ECO:0000256" key="9">
    <source>
        <dbReference type="ARBA" id="ARBA00022777"/>
    </source>
</evidence>
<dbReference type="InterPro" id="IPR011009">
    <property type="entry name" value="Kinase-like_dom_sf"/>
</dbReference>
<keyword evidence="25" id="KW-1185">Reference proteome</keyword>
<evidence type="ECO:0000256" key="6">
    <source>
        <dbReference type="ARBA" id="ARBA00022692"/>
    </source>
</evidence>
<evidence type="ECO:0000256" key="20">
    <source>
        <dbReference type="SAM" id="Phobius"/>
    </source>
</evidence>
<dbReference type="CDD" id="cd00028">
    <property type="entry name" value="B_lectin"/>
    <property type="match status" value="1"/>
</dbReference>
<evidence type="ECO:0000256" key="18">
    <source>
        <dbReference type="PROSITE-ProRule" id="PRU10141"/>
    </source>
</evidence>
<dbReference type="Gene3D" id="2.90.10.10">
    <property type="entry name" value="Bulb-type lectin domain"/>
    <property type="match status" value="1"/>
</dbReference>
<protein>
    <recommendedName>
        <fullName evidence="2">non-specific serine/threonine protein kinase</fullName>
        <ecNumber evidence="2">2.7.11.1</ecNumber>
    </recommendedName>
</protein>
<dbReference type="PROSITE" id="PS00108">
    <property type="entry name" value="PROTEIN_KINASE_ST"/>
    <property type="match status" value="1"/>
</dbReference>
<dbReference type="FunFam" id="3.30.200.20:FF:000059">
    <property type="entry name" value="S-receptor-like serine/threonine-protein kinase"/>
    <property type="match status" value="1"/>
</dbReference>
<dbReference type="SMART" id="SM00220">
    <property type="entry name" value="S_TKc"/>
    <property type="match status" value="1"/>
</dbReference>
<dbReference type="InterPro" id="IPR017441">
    <property type="entry name" value="Protein_kinase_ATP_BS"/>
</dbReference>
<dbReference type="Gene3D" id="3.30.200.20">
    <property type="entry name" value="Phosphorylase Kinase, domain 1"/>
    <property type="match status" value="1"/>
</dbReference>
<dbReference type="PANTHER" id="PTHR47976">
    <property type="entry name" value="G-TYPE LECTIN S-RECEPTOR-LIKE SERINE/THREONINE-PROTEIN KINASE SD2-5"/>
    <property type="match status" value="1"/>
</dbReference>
<evidence type="ECO:0000256" key="5">
    <source>
        <dbReference type="ARBA" id="ARBA00022679"/>
    </source>
</evidence>
<evidence type="ECO:0000256" key="14">
    <source>
        <dbReference type="ARBA" id="ARBA00023170"/>
    </source>
</evidence>
<evidence type="ECO:0000256" key="17">
    <source>
        <dbReference type="ARBA" id="ARBA00048679"/>
    </source>
</evidence>
<dbReference type="SUPFAM" id="SSF56112">
    <property type="entry name" value="Protein kinase-like (PK-like)"/>
    <property type="match status" value="1"/>
</dbReference>
<reference evidence="24 25" key="1">
    <citation type="submission" date="2020-10" db="EMBL/GenBank/DDBJ databases">
        <title>The Coptis chinensis genome and diversification of protoberbering-type alkaloids.</title>
        <authorList>
            <person name="Wang B."/>
            <person name="Shu S."/>
            <person name="Song C."/>
            <person name="Liu Y."/>
        </authorList>
    </citation>
    <scope>NUCLEOTIDE SEQUENCE [LARGE SCALE GENOMIC DNA]</scope>
    <source>
        <strain evidence="24">HL-2020</strain>
        <tissue evidence="24">Leaf</tissue>
    </source>
</reference>
<dbReference type="InterPro" id="IPR051343">
    <property type="entry name" value="G-type_lectin_kinases/EP1-like"/>
</dbReference>
<feature type="compositionally biased region" description="Polar residues" evidence="19">
    <location>
        <begin position="950"/>
        <end position="964"/>
    </location>
</feature>
<dbReference type="GO" id="GO:0004674">
    <property type="term" value="F:protein serine/threonine kinase activity"/>
    <property type="evidence" value="ECO:0007669"/>
    <property type="project" value="UniProtKB-KW"/>
</dbReference>
<feature type="transmembrane region" description="Helical" evidence="20">
    <location>
        <begin position="452"/>
        <end position="476"/>
    </location>
</feature>
<feature type="chain" id="PRO_5032469159" description="non-specific serine/threonine protein kinase" evidence="21">
    <location>
        <begin position="24"/>
        <end position="1109"/>
    </location>
</feature>
<dbReference type="Gene3D" id="3.40.50.1110">
    <property type="entry name" value="SGNH hydrolase"/>
    <property type="match status" value="1"/>
</dbReference>
<evidence type="ECO:0000313" key="25">
    <source>
        <dbReference type="Proteomes" id="UP000631114"/>
    </source>
</evidence>
<dbReference type="InterPro" id="IPR001480">
    <property type="entry name" value="Bulb-type_lectin_dom"/>
</dbReference>
<dbReference type="InterPro" id="IPR036514">
    <property type="entry name" value="SGNH_hydro_sf"/>
</dbReference>
<keyword evidence="10 18" id="KW-0067">ATP-binding</keyword>
<keyword evidence="15" id="KW-0325">Glycoprotein</keyword>
<feature type="region of interest" description="Disordered" evidence="19">
    <location>
        <begin position="937"/>
        <end position="1000"/>
    </location>
</feature>
<keyword evidence="13" id="KW-1015">Disulfide bond</keyword>
<proteinExistence type="predicted"/>
<keyword evidence="5" id="KW-0808">Transferase</keyword>
<keyword evidence="8 18" id="KW-0547">Nucleotide-binding</keyword>
<dbReference type="SMART" id="SM00108">
    <property type="entry name" value="B_lectin"/>
    <property type="match status" value="1"/>
</dbReference>
<dbReference type="AlphaFoldDB" id="A0A835H8G6"/>
<evidence type="ECO:0000256" key="7">
    <source>
        <dbReference type="ARBA" id="ARBA00022729"/>
    </source>
</evidence>
<feature type="binding site" evidence="18">
    <location>
        <position position="540"/>
    </location>
    <ligand>
        <name>ATP</name>
        <dbReference type="ChEBI" id="CHEBI:30616"/>
    </ligand>
</feature>
<dbReference type="OrthoDB" id="1930390at2759"/>
<accession>A0A835H8G6</accession>
<evidence type="ECO:0000256" key="2">
    <source>
        <dbReference type="ARBA" id="ARBA00012513"/>
    </source>
</evidence>
<evidence type="ECO:0000259" key="22">
    <source>
        <dbReference type="PROSITE" id="PS50011"/>
    </source>
</evidence>
<evidence type="ECO:0000256" key="8">
    <source>
        <dbReference type="ARBA" id="ARBA00022741"/>
    </source>
</evidence>
<evidence type="ECO:0000256" key="16">
    <source>
        <dbReference type="ARBA" id="ARBA00047899"/>
    </source>
</evidence>
<feature type="domain" description="Bulb-type lectin" evidence="23">
    <location>
        <begin position="30"/>
        <end position="150"/>
    </location>
</feature>
<keyword evidence="4" id="KW-0245">EGF-like domain</keyword>
<dbReference type="PROSITE" id="PS00107">
    <property type="entry name" value="PROTEIN_KINASE_ATP"/>
    <property type="match status" value="1"/>
</dbReference>
<evidence type="ECO:0000256" key="15">
    <source>
        <dbReference type="ARBA" id="ARBA00023180"/>
    </source>
</evidence>
<comment type="caution">
    <text evidence="24">The sequence shown here is derived from an EMBL/GenBank/DDBJ whole genome shotgun (WGS) entry which is preliminary data.</text>
</comment>
<keyword evidence="3" id="KW-0723">Serine/threonine-protein kinase</keyword>
<keyword evidence="12 20" id="KW-0472">Membrane</keyword>
<feature type="region of interest" description="Disordered" evidence="19">
    <location>
        <begin position="898"/>
        <end position="922"/>
    </location>
</feature>
<dbReference type="InterPro" id="IPR036426">
    <property type="entry name" value="Bulb-type_lectin_dom_sf"/>
</dbReference>